<evidence type="ECO:0000313" key="2">
    <source>
        <dbReference type="Proteomes" id="UP000246635"/>
    </source>
</evidence>
<dbReference type="EMBL" id="QGTQ01000030">
    <property type="protein sequence ID" value="PWV94443.1"/>
    <property type="molecule type" value="Genomic_DNA"/>
</dbReference>
<dbReference type="Proteomes" id="UP000246635">
    <property type="component" value="Unassembled WGS sequence"/>
</dbReference>
<evidence type="ECO:0000313" key="1">
    <source>
        <dbReference type="EMBL" id="PWV94443.1"/>
    </source>
</evidence>
<gene>
    <name evidence="1" type="ORF">DFQ01_1308</name>
</gene>
<dbReference type="OrthoDB" id="2612263at2"/>
<dbReference type="AlphaFoldDB" id="A0A2V2YMJ0"/>
<dbReference type="InterPro" id="IPR025412">
    <property type="entry name" value="DUF4304"/>
</dbReference>
<dbReference type="RefSeq" id="WP_110046678.1">
    <property type="nucleotide sequence ID" value="NZ_CP054612.1"/>
</dbReference>
<sequence length="163" mass="19389">MNTKQFRKLIKEHFAPRLHQLGFKGSDHHFVKTNDNHFIYTLVIQADKYGGSCVMEMGVHLDFLPISFNEIKPPIDITTYDCEFRKRLNKKANWLKVERERWFSYGETEEEALDTIMEMRELFLNEGMNYYSQFKEFPKSITSIELDEIVARSNRLDDIGRLI</sequence>
<reference evidence="1 2" key="1">
    <citation type="submission" date="2018-05" db="EMBL/GenBank/DDBJ databases">
        <title>Genomic Encyclopedia of Type Strains, Phase III (KMG-III): the genomes of soil and plant-associated and newly described type strains.</title>
        <authorList>
            <person name="Whitman W."/>
        </authorList>
    </citation>
    <scope>NUCLEOTIDE SEQUENCE [LARGE SCALE GENOMIC DNA]</scope>
    <source>
        <strain evidence="1 2">CECT 5696</strain>
    </source>
</reference>
<keyword evidence="2" id="KW-1185">Reference proteome</keyword>
<proteinExistence type="predicted"/>
<dbReference type="Pfam" id="PF14137">
    <property type="entry name" value="DUF4304"/>
    <property type="match status" value="1"/>
</dbReference>
<protein>
    <submittedName>
        <fullName evidence="1">Uncharacterized protein DUF4304</fullName>
    </submittedName>
</protein>
<name>A0A2V2YMJ0_9BACL</name>
<accession>A0A2V2YMJ0</accession>
<comment type="caution">
    <text evidence="1">The sequence shown here is derived from an EMBL/GenBank/DDBJ whole genome shotgun (WGS) entry which is preliminary data.</text>
</comment>
<organism evidence="1 2">
    <name type="scientific">Paenibacillus cellulosilyticus</name>
    <dbReference type="NCBI Taxonomy" id="375489"/>
    <lineage>
        <taxon>Bacteria</taxon>
        <taxon>Bacillati</taxon>
        <taxon>Bacillota</taxon>
        <taxon>Bacilli</taxon>
        <taxon>Bacillales</taxon>
        <taxon>Paenibacillaceae</taxon>
        <taxon>Paenibacillus</taxon>
    </lineage>
</organism>